<proteinExistence type="predicted"/>
<protein>
    <recommendedName>
        <fullName evidence="3">ABA 3 protein</fullName>
    </recommendedName>
</protein>
<organism evidence="1 2">
    <name type="scientific">Aureobasidium pullulans</name>
    <name type="common">Black yeast</name>
    <name type="synonym">Pullularia pullulans</name>
    <dbReference type="NCBI Taxonomy" id="5580"/>
    <lineage>
        <taxon>Eukaryota</taxon>
        <taxon>Fungi</taxon>
        <taxon>Dikarya</taxon>
        <taxon>Ascomycota</taxon>
        <taxon>Pezizomycotina</taxon>
        <taxon>Dothideomycetes</taxon>
        <taxon>Dothideomycetidae</taxon>
        <taxon>Dothideales</taxon>
        <taxon>Saccotheciaceae</taxon>
        <taxon>Aureobasidium</taxon>
    </lineage>
</organism>
<evidence type="ECO:0008006" key="3">
    <source>
        <dbReference type="Google" id="ProtNLM"/>
    </source>
</evidence>
<accession>A0A4S8SIC0</accession>
<gene>
    <name evidence="1" type="ORF">D6D28_05285</name>
</gene>
<dbReference type="Proteomes" id="UP000304951">
    <property type="component" value="Unassembled WGS sequence"/>
</dbReference>
<reference evidence="1 2" key="1">
    <citation type="submission" date="2018-10" db="EMBL/GenBank/DDBJ databases">
        <title>Fifty Aureobasidium pullulans genomes reveal a recombining polyextremotolerant generalist.</title>
        <authorList>
            <person name="Gostincar C."/>
            <person name="Turk M."/>
            <person name="Zajc J."/>
            <person name="Gunde-Cimerman N."/>
        </authorList>
    </citation>
    <scope>NUCLEOTIDE SEQUENCE [LARGE SCALE GENOMIC DNA]</scope>
    <source>
        <strain evidence="1 2">EXF-11900</strain>
    </source>
</reference>
<comment type="caution">
    <text evidence="1">The sequence shown here is derived from an EMBL/GenBank/DDBJ whole genome shotgun (WGS) entry which is preliminary data.</text>
</comment>
<evidence type="ECO:0000313" key="2">
    <source>
        <dbReference type="Proteomes" id="UP000304951"/>
    </source>
</evidence>
<dbReference type="AlphaFoldDB" id="A0A4S8SIC0"/>
<dbReference type="EMBL" id="QZAF01000208">
    <property type="protein sequence ID" value="THV70249.1"/>
    <property type="molecule type" value="Genomic_DNA"/>
</dbReference>
<name>A0A4S8SIC0_AURPU</name>
<sequence>MEMAANTNTLRAPRERDTWYYPPDIANDLDGINLPENVKGEIFATAWEYTRTVIPHYTNWKRYVAFMRIIVMGIIAEFKGDLLDVTEGDKVLNYSLDGILSDLFAGTPGHAEMAREYKTFLLVSGDKSSGRRHGEFFRRYVNVLAESPERYFRMRDTDALCRFTIAVALACSDQDDVWFTEDQFNMLAEIGDTMYDAVSFFKHRSEGETNSTFAYMPEDLRVAAYRQCREVLWALDAAWCTRPETACVTSFLRYFGGPLHMMMRRYRFVEENMTIGKEEDIGVVLQTRNHYKLWNRLDAKNLREKEANSRDQQRYREIIAQEGVLLFPGLGEAIESHGEGHCNDCLYRPSYGVETTHCFGGVQLCDVCRTRWRQYLLGFPERAAEAFPELVATYERAIVNVEPKESEVESKAVQDGSKQIDQGPGVCLPGFAVSGIQPAKIGVVA</sequence>
<evidence type="ECO:0000313" key="1">
    <source>
        <dbReference type="EMBL" id="THV70249.1"/>
    </source>
</evidence>